<sequence>MLFGGALGGLVFGRIGDRFGRVKGMMAAICGQFGGSESGNITLLGDLGFEHSFHL</sequence>
<evidence type="ECO:0008006" key="2">
    <source>
        <dbReference type="Google" id="ProtNLM"/>
    </source>
</evidence>
<dbReference type="Gene3D" id="1.20.1250.20">
    <property type="entry name" value="MFS general substrate transporter like domains"/>
    <property type="match status" value="1"/>
</dbReference>
<proteinExistence type="predicted"/>
<reference evidence="1" key="1">
    <citation type="submission" date="2018-05" db="EMBL/GenBank/DDBJ databases">
        <authorList>
            <person name="Lanie J.A."/>
            <person name="Ng W.-L."/>
            <person name="Kazmierczak K.M."/>
            <person name="Andrzejewski T.M."/>
            <person name="Davidsen T.M."/>
            <person name="Wayne K.J."/>
            <person name="Tettelin H."/>
            <person name="Glass J.I."/>
            <person name="Rusch D."/>
            <person name="Podicherti R."/>
            <person name="Tsui H.-C.T."/>
            <person name="Winkler M.E."/>
        </authorList>
    </citation>
    <scope>NUCLEOTIDE SEQUENCE</scope>
</reference>
<name>A0A382TDF2_9ZZZZ</name>
<dbReference type="InterPro" id="IPR036259">
    <property type="entry name" value="MFS_trans_sf"/>
</dbReference>
<dbReference type="SUPFAM" id="SSF103473">
    <property type="entry name" value="MFS general substrate transporter"/>
    <property type="match status" value="1"/>
</dbReference>
<organism evidence="1">
    <name type="scientific">marine metagenome</name>
    <dbReference type="NCBI Taxonomy" id="408172"/>
    <lineage>
        <taxon>unclassified sequences</taxon>
        <taxon>metagenomes</taxon>
        <taxon>ecological metagenomes</taxon>
    </lineage>
</organism>
<protein>
    <recommendedName>
        <fullName evidence="2">Major facilitator superfamily (MFS) profile domain-containing protein</fullName>
    </recommendedName>
</protein>
<dbReference type="AlphaFoldDB" id="A0A382TDF2"/>
<evidence type="ECO:0000313" key="1">
    <source>
        <dbReference type="EMBL" id="SVD20076.1"/>
    </source>
</evidence>
<accession>A0A382TDF2</accession>
<dbReference type="EMBL" id="UINC01135743">
    <property type="protein sequence ID" value="SVD20076.1"/>
    <property type="molecule type" value="Genomic_DNA"/>
</dbReference>
<gene>
    <name evidence="1" type="ORF">METZ01_LOCUS372930</name>
</gene>
<feature type="non-terminal residue" evidence="1">
    <location>
        <position position="55"/>
    </location>
</feature>